<dbReference type="Proteomes" id="UP001597509">
    <property type="component" value="Unassembled WGS sequence"/>
</dbReference>
<keyword evidence="3" id="KW-1185">Reference proteome</keyword>
<proteinExistence type="predicted"/>
<feature type="transmembrane region" description="Helical" evidence="1">
    <location>
        <begin position="45"/>
        <end position="63"/>
    </location>
</feature>
<sequence length="137" mass="16221">MITKSKNVSVDQAISKGNQMVNYPVVVIILTTLGISFYLCIHLPFWIVPIGFVFAIAFSWLWWSIMITKWRLWAFENVRNVHELKKRAIQEKLIWTDDVIFNKTEISNATEKEKWNVLKQKFQQISTFLKARTFYSC</sequence>
<evidence type="ECO:0000313" key="3">
    <source>
        <dbReference type="Proteomes" id="UP001597509"/>
    </source>
</evidence>
<keyword evidence="1" id="KW-1133">Transmembrane helix</keyword>
<evidence type="ECO:0000313" key="2">
    <source>
        <dbReference type="EMBL" id="MFD2904280.1"/>
    </source>
</evidence>
<accession>A0ABW5YW11</accession>
<comment type="caution">
    <text evidence="2">The sequence shown here is derived from an EMBL/GenBank/DDBJ whole genome shotgun (WGS) entry which is preliminary data.</text>
</comment>
<protein>
    <submittedName>
        <fullName evidence="2">Uncharacterized protein</fullName>
    </submittedName>
</protein>
<keyword evidence="1" id="KW-0472">Membrane</keyword>
<reference evidence="3" key="1">
    <citation type="journal article" date="2019" name="Int. J. Syst. Evol. Microbiol.">
        <title>The Global Catalogue of Microorganisms (GCM) 10K type strain sequencing project: providing services to taxonomists for standard genome sequencing and annotation.</title>
        <authorList>
            <consortium name="The Broad Institute Genomics Platform"/>
            <consortium name="The Broad Institute Genome Sequencing Center for Infectious Disease"/>
            <person name="Wu L."/>
            <person name="Ma J."/>
        </authorList>
    </citation>
    <scope>NUCLEOTIDE SEQUENCE [LARGE SCALE GENOMIC DNA]</scope>
    <source>
        <strain evidence="3">KCTC 22209</strain>
    </source>
</reference>
<organism evidence="2 3">
    <name type="scientific">Sphingobacterium anhuiense</name>
    <dbReference type="NCBI Taxonomy" id="493780"/>
    <lineage>
        <taxon>Bacteria</taxon>
        <taxon>Pseudomonadati</taxon>
        <taxon>Bacteroidota</taxon>
        <taxon>Sphingobacteriia</taxon>
        <taxon>Sphingobacteriales</taxon>
        <taxon>Sphingobacteriaceae</taxon>
        <taxon>Sphingobacterium</taxon>
    </lineage>
</organism>
<feature type="transmembrane region" description="Helical" evidence="1">
    <location>
        <begin position="21"/>
        <end position="39"/>
    </location>
</feature>
<keyword evidence="1" id="KW-0812">Transmembrane</keyword>
<name>A0ABW5YW11_9SPHI</name>
<dbReference type="RefSeq" id="WP_380920144.1">
    <property type="nucleotide sequence ID" value="NZ_JBHUPE010000004.1"/>
</dbReference>
<dbReference type="EMBL" id="JBHUPE010000004">
    <property type="protein sequence ID" value="MFD2904280.1"/>
    <property type="molecule type" value="Genomic_DNA"/>
</dbReference>
<gene>
    <name evidence="2" type="ORF">ACFS6I_10120</name>
</gene>
<evidence type="ECO:0000256" key="1">
    <source>
        <dbReference type="SAM" id="Phobius"/>
    </source>
</evidence>